<organism evidence="2">
    <name type="scientific">Steinernema carpocapsae</name>
    <name type="common">Entomopathogenic nematode</name>
    <dbReference type="NCBI Taxonomy" id="34508"/>
    <lineage>
        <taxon>Eukaryota</taxon>
        <taxon>Metazoa</taxon>
        <taxon>Ecdysozoa</taxon>
        <taxon>Nematoda</taxon>
        <taxon>Chromadorea</taxon>
        <taxon>Rhabditida</taxon>
        <taxon>Tylenchina</taxon>
        <taxon>Panagrolaimomorpha</taxon>
        <taxon>Strongyloidoidea</taxon>
        <taxon>Steinernematidae</taxon>
        <taxon>Steinernema</taxon>
    </lineage>
</organism>
<name>A0A4U8V207_STECR</name>
<accession>A0A4U8V207</accession>
<dbReference type="OrthoDB" id="5794956at2759"/>
<comment type="caution">
    <text evidence="2">The sequence shown here is derived from an EMBL/GenBank/DDBJ whole genome shotgun (WGS) entry which is preliminary data.</text>
</comment>
<feature type="signal peptide" evidence="1">
    <location>
        <begin position="1"/>
        <end position="31"/>
    </location>
</feature>
<sequence length="226" mass="24074">MATIVVSGLLDNEMWLSALVILTVTVQSASGCGAGGIGGVTADDNRIVQNPTLDMELSPPVAWTYPDPNSEAFGSFFPGQSLLQSDANIKAMSDIEAAVISALVDSKISTQGVSVRSSYQAPEINDCRKVSMATPKGTNIGIVEANAVVKLLTPAVDITIADCPNRNFYSTPTTPPTVQDFSIRAAVTIQGVTASKYQIRQIARSMMVTLNFRNSVRFISEIKVKN</sequence>
<protein>
    <submittedName>
        <fullName evidence="2">Uncharacterized protein</fullName>
    </submittedName>
</protein>
<reference evidence="2" key="3">
    <citation type="journal article" date="2019" name="G3 (Bethesda)">
        <title>Hybrid Assembly of the Genome of the Entomopathogenic Nematode Steinernema carpocapsae Identifies the X-Chromosome.</title>
        <authorList>
            <person name="Serra L."/>
            <person name="Macchietto M."/>
            <person name="Macias-Munoz A."/>
            <person name="McGill C.J."/>
            <person name="Rodriguez I.M."/>
            <person name="Rodriguez B."/>
            <person name="Murad R."/>
            <person name="Mortazavi A."/>
        </authorList>
    </citation>
    <scope>NUCLEOTIDE SEQUENCE [LARGE SCALE GENOMIC DNA]</scope>
    <source>
        <strain evidence="2">ALL</strain>
    </source>
</reference>
<reference evidence="2" key="1">
    <citation type="submission" date="2013-11" db="EMBL/GenBank/DDBJ databases">
        <authorList>
            <person name="Sternberg P."/>
            <person name="Dillman A."/>
            <person name="Macchietto M."/>
        </authorList>
    </citation>
    <scope>NUCLEOTIDE SEQUENCE</scope>
    <source>
        <strain evidence="2">ALL</strain>
    </source>
</reference>
<dbReference type="AlphaFoldDB" id="A0A4U8V207"/>
<reference evidence="2" key="2">
    <citation type="journal article" date="2015" name="Genome Biol.">
        <title>Comparative genomics of Steinernema reveals deeply conserved gene regulatory networks.</title>
        <authorList>
            <person name="Dillman A.R."/>
            <person name="Macchietto M."/>
            <person name="Porter C.F."/>
            <person name="Rogers A."/>
            <person name="Williams B."/>
            <person name="Antoshechkin I."/>
            <person name="Lee M.M."/>
            <person name="Goodwin Z."/>
            <person name="Lu X."/>
            <person name="Lewis E.E."/>
            <person name="Goodrich-Blair H."/>
            <person name="Stock S.P."/>
            <person name="Adams B.J."/>
            <person name="Sternberg P.W."/>
            <person name="Mortazavi A."/>
        </authorList>
    </citation>
    <scope>NUCLEOTIDE SEQUENCE [LARGE SCALE GENOMIC DNA]</scope>
    <source>
        <strain evidence="2">ALL</strain>
    </source>
</reference>
<feature type="chain" id="PRO_5020585572" evidence="1">
    <location>
        <begin position="32"/>
        <end position="226"/>
    </location>
</feature>
<proteinExistence type="predicted"/>
<evidence type="ECO:0000256" key="1">
    <source>
        <dbReference type="SAM" id="SignalP"/>
    </source>
</evidence>
<evidence type="ECO:0000313" key="2">
    <source>
        <dbReference type="EMBL" id="TMS39980.1"/>
    </source>
</evidence>
<gene>
    <name evidence="2" type="ORF">L596_006426</name>
</gene>
<keyword evidence="1" id="KW-0732">Signal</keyword>
<dbReference type="EMBL" id="AZBU02000001">
    <property type="protein sequence ID" value="TMS39980.1"/>
    <property type="molecule type" value="Genomic_DNA"/>
</dbReference>